<evidence type="ECO:0000256" key="1">
    <source>
        <dbReference type="SAM" id="Phobius"/>
    </source>
</evidence>
<dbReference type="RefSeq" id="WP_279298743.1">
    <property type="nucleotide sequence ID" value="NZ_JAOTIF010000019.1"/>
</dbReference>
<comment type="caution">
    <text evidence="2">The sequence shown here is derived from an EMBL/GenBank/DDBJ whole genome shotgun (WGS) entry which is preliminary data.</text>
</comment>
<keyword evidence="1" id="KW-0812">Transmembrane</keyword>
<keyword evidence="1" id="KW-0472">Membrane</keyword>
<organism evidence="2 3">
    <name type="scientific">Paraflavisolibacter caeni</name>
    <dbReference type="NCBI Taxonomy" id="2982496"/>
    <lineage>
        <taxon>Bacteria</taxon>
        <taxon>Pseudomonadati</taxon>
        <taxon>Bacteroidota</taxon>
        <taxon>Chitinophagia</taxon>
        <taxon>Chitinophagales</taxon>
        <taxon>Chitinophagaceae</taxon>
        <taxon>Paraflavisolibacter</taxon>
    </lineage>
</organism>
<protein>
    <recommendedName>
        <fullName evidence="4">Transglutaminase domain-containing protein</fullName>
    </recommendedName>
</protein>
<evidence type="ECO:0008006" key="4">
    <source>
        <dbReference type="Google" id="ProtNLM"/>
    </source>
</evidence>
<keyword evidence="3" id="KW-1185">Reference proteome</keyword>
<keyword evidence="1" id="KW-1133">Transmembrane helix</keyword>
<feature type="transmembrane region" description="Helical" evidence="1">
    <location>
        <begin position="229"/>
        <end position="252"/>
    </location>
</feature>
<evidence type="ECO:0000313" key="3">
    <source>
        <dbReference type="Proteomes" id="UP001155483"/>
    </source>
</evidence>
<dbReference type="AlphaFoldDB" id="A0A9X3BGP7"/>
<gene>
    <name evidence="2" type="ORF">OCK74_19435</name>
</gene>
<dbReference type="EMBL" id="JAOTIF010000019">
    <property type="protein sequence ID" value="MCU7551304.1"/>
    <property type="molecule type" value="Genomic_DNA"/>
</dbReference>
<proteinExistence type="predicted"/>
<reference evidence="2" key="2">
    <citation type="submission" date="2023-04" db="EMBL/GenBank/DDBJ databases">
        <title>Paracnuella aquatica gen. nov., sp. nov., a member of the family Chitinophagaceae isolated from a hot spring.</title>
        <authorList>
            <person name="Wang C."/>
        </authorList>
    </citation>
    <scope>NUCLEOTIDE SEQUENCE</scope>
    <source>
        <strain evidence="2">LB-8</strain>
    </source>
</reference>
<evidence type="ECO:0000313" key="2">
    <source>
        <dbReference type="EMBL" id="MCU7551304.1"/>
    </source>
</evidence>
<dbReference type="Proteomes" id="UP001155483">
    <property type="component" value="Unassembled WGS sequence"/>
</dbReference>
<sequence>MKIFNVRYFLVGLGFLFLLPNFLPRPKVLLVNMGHRWERFDPQLALRLQSVDDLLQYTDSAAKANRSDSSPLGYANELANVVRNRFYHGYSNYSLRENWIAVIAGSLIWSDLSAIVLPNDILKYPNAACSQQSIVMMECFKRKGIPFRKIGYDHHFALEGLVQGKWYYFDPDLEPEFYDVKRNSIDSIFAKQEEFTIYKNRLDSAGIESGLANKTIGEVNTPPAPRASLFHLVTKVLSKTLWLLPLGLLFYFNRRKKLTKGRLYEENELAA</sequence>
<accession>A0A9X3BGP7</accession>
<reference evidence="2" key="1">
    <citation type="submission" date="2022-09" db="EMBL/GenBank/DDBJ databases">
        <authorList>
            <person name="Yuan C."/>
            <person name="Ke Z."/>
        </authorList>
    </citation>
    <scope>NUCLEOTIDE SEQUENCE</scope>
    <source>
        <strain evidence="2">LB-8</strain>
    </source>
</reference>
<name>A0A9X3BGP7_9BACT</name>